<dbReference type="EMBL" id="BARU01040700">
    <property type="protein sequence ID" value="GAH80469.1"/>
    <property type="molecule type" value="Genomic_DNA"/>
</dbReference>
<dbReference type="AlphaFoldDB" id="X1JQE1"/>
<reference evidence="1" key="1">
    <citation type="journal article" date="2014" name="Front. Microbiol.">
        <title>High frequency of phylogenetically diverse reductive dehalogenase-homologous genes in deep subseafloor sedimentary metagenomes.</title>
        <authorList>
            <person name="Kawai M."/>
            <person name="Futagami T."/>
            <person name="Toyoda A."/>
            <person name="Takaki Y."/>
            <person name="Nishi S."/>
            <person name="Hori S."/>
            <person name="Arai W."/>
            <person name="Tsubouchi T."/>
            <person name="Morono Y."/>
            <person name="Uchiyama I."/>
            <person name="Ito T."/>
            <person name="Fujiyama A."/>
            <person name="Inagaki F."/>
            <person name="Takami H."/>
        </authorList>
    </citation>
    <scope>NUCLEOTIDE SEQUENCE</scope>
    <source>
        <strain evidence="1">Expedition CK06-06</strain>
    </source>
</reference>
<comment type="caution">
    <text evidence="1">The sequence shown here is derived from an EMBL/GenBank/DDBJ whole genome shotgun (WGS) entry which is preliminary data.</text>
</comment>
<proteinExistence type="predicted"/>
<feature type="non-terminal residue" evidence="1">
    <location>
        <position position="1"/>
    </location>
</feature>
<protein>
    <submittedName>
        <fullName evidence="1">Uncharacterized protein</fullName>
    </submittedName>
</protein>
<name>X1JQE1_9ZZZZ</name>
<gene>
    <name evidence="1" type="ORF">S03H2_62885</name>
</gene>
<accession>X1JQE1</accession>
<evidence type="ECO:0000313" key="1">
    <source>
        <dbReference type="EMBL" id="GAH80469.1"/>
    </source>
</evidence>
<sequence>IKAGIKKIIHASSVAAYGAFPENPNPITQSIKSFINK</sequence>
<organism evidence="1">
    <name type="scientific">marine sediment metagenome</name>
    <dbReference type="NCBI Taxonomy" id="412755"/>
    <lineage>
        <taxon>unclassified sequences</taxon>
        <taxon>metagenomes</taxon>
        <taxon>ecological metagenomes</taxon>
    </lineage>
</organism>